<keyword evidence="4" id="KW-0418">Kinase</keyword>
<evidence type="ECO:0008006" key="7">
    <source>
        <dbReference type="Google" id="ProtNLM"/>
    </source>
</evidence>
<dbReference type="GO" id="GO:0005524">
    <property type="term" value="F:ATP binding"/>
    <property type="evidence" value="ECO:0007669"/>
    <property type="project" value="InterPro"/>
</dbReference>
<dbReference type="PANTHER" id="PTHR23359">
    <property type="entry name" value="NUCLEOTIDE KINASE"/>
    <property type="match status" value="1"/>
</dbReference>
<evidence type="ECO:0000313" key="6">
    <source>
        <dbReference type="Proteomes" id="UP000176992"/>
    </source>
</evidence>
<dbReference type="Gene3D" id="3.40.50.300">
    <property type="entry name" value="P-loop containing nucleotide triphosphate hydrolases"/>
    <property type="match status" value="1"/>
</dbReference>
<comment type="caution">
    <text evidence="5">The sequence shown here is derived from an EMBL/GenBank/DDBJ whole genome shotgun (WGS) entry which is preliminary data.</text>
</comment>
<evidence type="ECO:0000256" key="4">
    <source>
        <dbReference type="ARBA" id="ARBA00022777"/>
    </source>
</evidence>
<evidence type="ECO:0000313" key="5">
    <source>
        <dbReference type="EMBL" id="OGF97494.1"/>
    </source>
</evidence>
<sequence>MFRHLAARVSEGTASDLERRIDKTMKSGGLVDDQTTVNLAREHLEKEVHDGRFKLETGVLLLDGLPRDRAQAEMIDAYIEVRAILNITASRAIAVARITGRARLEGRKDDQDEEAVGHRLDIFYANAEKILSYYDPNYNGQMTYSSNLIHYVNADQKPVKVLRDCLDWLVRTF</sequence>
<dbReference type="Pfam" id="PF00406">
    <property type="entry name" value="ADK"/>
    <property type="match status" value="1"/>
</dbReference>
<dbReference type="InterPro" id="IPR027417">
    <property type="entry name" value="P-loop_NTPase"/>
</dbReference>
<keyword evidence="2" id="KW-0545">Nucleotide biosynthesis</keyword>
<dbReference type="GO" id="GO:0019205">
    <property type="term" value="F:nucleobase-containing compound kinase activity"/>
    <property type="evidence" value="ECO:0007669"/>
    <property type="project" value="InterPro"/>
</dbReference>
<name>A0A1F5YBB1_9BACT</name>
<dbReference type="InterPro" id="IPR000850">
    <property type="entry name" value="Adenylat/UMP-CMP_kin"/>
</dbReference>
<protein>
    <recommendedName>
        <fullName evidence="7">Adenylate kinase</fullName>
    </recommendedName>
</protein>
<evidence type="ECO:0000256" key="3">
    <source>
        <dbReference type="ARBA" id="ARBA00022741"/>
    </source>
</evidence>
<dbReference type="GO" id="GO:0009165">
    <property type="term" value="P:nucleotide biosynthetic process"/>
    <property type="evidence" value="ECO:0007669"/>
    <property type="project" value="UniProtKB-KW"/>
</dbReference>
<keyword evidence="3" id="KW-0547">Nucleotide-binding</keyword>
<evidence type="ECO:0000256" key="2">
    <source>
        <dbReference type="ARBA" id="ARBA00022727"/>
    </source>
</evidence>
<proteinExistence type="predicted"/>
<accession>A0A1F5YBB1</accession>
<dbReference type="EMBL" id="MFIV01000226">
    <property type="protein sequence ID" value="OGF97494.1"/>
    <property type="molecule type" value="Genomic_DNA"/>
</dbReference>
<keyword evidence="1" id="KW-0808">Transferase</keyword>
<evidence type="ECO:0000256" key="1">
    <source>
        <dbReference type="ARBA" id="ARBA00022679"/>
    </source>
</evidence>
<dbReference type="AlphaFoldDB" id="A0A1F5YBB1"/>
<reference evidence="5 6" key="1">
    <citation type="journal article" date="2016" name="Nat. Commun.">
        <title>Thousands of microbial genomes shed light on interconnected biogeochemical processes in an aquifer system.</title>
        <authorList>
            <person name="Anantharaman K."/>
            <person name="Brown C.T."/>
            <person name="Hug L.A."/>
            <person name="Sharon I."/>
            <person name="Castelle C.J."/>
            <person name="Probst A.J."/>
            <person name="Thomas B.C."/>
            <person name="Singh A."/>
            <person name="Wilkins M.J."/>
            <person name="Karaoz U."/>
            <person name="Brodie E.L."/>
            <person name="Williams K.H."/>
            <person name="Hubbard S.S."/>
            <person name="Banfield J.F."/>
        </authorList>
    </citation>
    <scope>NUCLEOTIDE SEQUENCE [LARGE SCALE GENOMIC DNA]</scope>
</reference>
<organism evidence="5 6">
    <name type="scientific">Candidatus Glassbacteria bacterium GWA2_58_10</name>
    <dbReference type="NCBI Taxonomy" id="1817865"/>
    <lineage>
        <taxon>Bacteria</taxon>
        <taxon>Candidatus Glassiibacteriota</taxon>
    </lineage>
</organism>
<gene>
    <name evidence="5" type="ORF">A2Z86_03665</name>
</gene>
<dbReference type="SUPFAM" id="SSF52540">
    <property type="entry name" value="P-loop containing nucleoside triphosphate hydrolases"/>
    <property type="match status" value="1"/>
</dbReference>
<dbReference type="Proteomes" id="UP000176992">
    <property type="component" value="Unassembled WGS sequence"/>
</dbReference>